<dbReference type="InterPro" id="IPR028156">
    <property type="entry name" value="RIP"/>
</dbReference>
<evidence type="ECO:0000256" key="1">
    <source>
        <dbReference type="ARBA" id="ARBA00004123"/>
    </source>
</evidence>
<evidence type="ECO:0000256" key="4">
    <source>
        <dbReference type="ARBA" id="ARBA00022833"/>
    </source>
</evidence>
<dbReference type="InterPro" id="IPR028159">
    <property type="entry name" value="RPA_interact_C_dom"/>
</dbReference>
<accession>C1BL87</accession>
<organism evidence="9">
    <name type="scientific">Osmerus mordax</name>
    <name type="common">Rainbow smelt</name>
    <name type="synonym">Atherina mordax</name>
    <dbReference type="NCBI Taxonomy" id="8014"/>
    <lineage>
        <taxon>Eukaryota</taxon>
        <taxon>Metazoa</taxon>
        <taxon>Chordata</taxon>
        <taxon>Craniata</taxon>
        <taxon>Vertebrata</taxon>
        <taxon>Euteleostomi</taxon>
        <taxon>Actinopterygii</taxon>
        <taxon>Neopterygii</taxon>
        <taxon>Teleostei</taxon>
        <taxon>Stomiati</taxon>
        <taxon>Osmeriformes</taxon>
        <taxon>Osmeridae</taxon>
        <taxon>Osmerus</taxon>
    </lineage>
</organism>
<sequence length="231" mass="26450">MDASQRHRSLYKGTTPPWKETYRKRCVDRLKNSRSRLLDKYRQTGETEGRDGGSRGSQCLLVQEVMEEEWNALQLSNRGLPSLWNKDGIGETYSVLKEYDELTVFEEIQQELMSQELSIIEEFERGLQMEEQYLNSVVEGMQAEKEIICPICHANNLTVNSHFTSCLCGLYINTQTRGVTPELLQCVLESRVMEHMEACLHNPVFSMASNMDGSSNLMISCKVCDYLSVVL</sequence>
<dbReference type="GO" id="GO:0006606">
    <property type="term" value="P:protein import into nucleus"/>
    <property type="evidence" value="ECO:0007669"/>
    <property type="project" value="TreeGrafter"/>
</dbReference>
<dbReference type="InterPro" id="IPR028155">
    <property type="entry name" value="RPA_interact_central"/>
</dbReference>
<evidence type="ECO:0000259" key="7">
    <source>
        <dbReference type="Pfam" id="PF14767"/>
    </source>
</evidence>
<comment type="subcellular location">
    <subcellularLocation>
        <location evidence="1">Nucleus</location>
    </subcellularLocation>
</comment>
<dbReference type="EMBL" id="BT075366">
    <property type="protein sequence ID" value="ACO09790.1"/>
    <property type="molecule type" value="mRNA"/>
</dbReference>
<dbReference type="Pfam" id="PF14767">
    <property type="entry name" value="RPA_interact_M"/>
    <property type="match status" value="1"/>
</dbReference>
<keyword evidence="5" id="KW-0539">Nucleus</keyword>
<reference evidence="9" key="1">
    <citation type="submission" date="2009-03" db="EMBL/GenBank/DDBJ databases">
        <title>Osmerus mordax full-length cDNAs.</title>
        <authorList>
            <person name="von Schalburg K."/>
            <person name="Leong J."/>
            <person name="Cooper G."/>
            <person name="Davidson W.S."/>
            <person name="Koop B.F."/>
        </authorList>
    </citation>
    <scope>NUCLEOTIDE SEQUENCE</scope>
    <source>
        <tissue evidence="9">Brain</tissue>
    </source>
</reference>
<name>C1BL87_OSMMO</name>
<dbReference type="GO" id="GO:0016605">
    <property type="term" value="C:PML body"/>
    <property type="evidence" value="ECO:0007669"/>
    <property type="project" value="TreeGrafter"/>
</dbReference>
<protein>
    <submittedName>
        <fullName evidence="9">RPA-interacting protein A</fullName>
    </submittedName>
</protein>
<dbReference type="Pfam" id="PF14766">
    <property type="entry name" value="RPA_interact_N"/>
    <property type="match status" value="1"/>
</dbReference>
<evidence type="ECO:0000256" key="3">
    <source>
        <dbReference type="ARBA" id="ARBA00022771"/>
    </source>
</evidence>
<gene>
    <name evidence="9" type="primary">RIPA</name>
</gene>
<dbReference type="PANTHER" id="PTHR31742">
    <property type="entry name" value="RPA-INTERACTING PROTEIN RPAIN"/>
    <property type="match status" value="1"/>
</dbReference>
<evidence type="ECO:0000256" key="5">
    <source>
        <dbReference type="ARBA" id="ARBA00023242"/>
    </source>
</evidence>
<evidence type="ECO:0000259" key="8">
    <source>
        <dbReference type="Pfam" id="PF14768"/>
    </source>
</evidence>
<keyword evidence="3" id="KW-0863">Zinc-finger</keyword>
<evidence type="ECO:0000259" key="6">
    <source>
        <dbReference type="Pfam" id="PF14766"/>
    </source>
</evidence>
<feature type="domain" description="RPA-interacting protein C-terminal" evidence="8">
    <location>
        <begin position="148"/>
        <end position="228"/>
    </location>
</feature>
<keyword evidence="2" id="KW-0479">Metal-binding</keyword>
<feature type="domain" description="RPA-interacting protein central" evidence="7">
    <location>
        <begin position="61"/>
        <end position="138"/>
    </location>
</feature>
<keyword evidence="4" id="KW-0862">Zinc</keyword>
<dbReference type="GO" id="GO:0008270">
    <property type="term" value="F:zinc ion binding"/>
    <property type="evidence" value="ECO:0007669"/>
    <property type="project" value="UniProtKB-KW"/>
</dbReference>
<proteinExistence type="evidence at transcript level"/>
<dbReference type="Pfam" id="PF14768">
    <property type="entry name" value="RPA_interact_C"/>
    <property type="match status" value="1"/>
</dbReference>
<dbReference type="InterPro" id="IPR028158">
    <property type="entry name" value="RPA_interact_N_dom"/>
</dbReference>
<dbReference type="PANTHER" id="PTHR31742:SF1">
    <property type="entry name" value="RPA-INTERACTING PROTEIN"/>
    <property type="match status" value="1"/>
</dbReference>
<feature type="domain" description="RPA-interacting protein N-terminal" evidence="6">
    <location>
        <begin position="6"/>
        <end position="43"/>
    </location>
</feature>
<evidence type="ECO:0000256" key="2">
    <source>
        <dbReference type="ARBA" id="ARBA00022723"/>
    </source>
</evidence>
<dbReference type="AlphaFoldDB" id="C1BL87"/>
<evidence type="ECO:0000313" key="9">
    <source>
        <dbReference type="EMBL" id="ACO09790.1"/>
    </source>
</evidence>